<protein>
    <recommendedName>
        <fullName evidence="1">Beta-lactamase-related domain-containing protein</fullName>
    </recommendedName>
</protein>
<sequence length="356" mass="40755">MVSRLFIIFLIVFFPTLKAQRIVEKQLLDQMSTAINLSEYSGINSVIIAKKADVLYERYFNRYTRDSLQDSRSSFKSITSLLIGIAIDKGFIKSVNQKVYEFFPGNKILKTDVLKSKITIKDLLEMRSGIDCEEFYETKICEDDMSLSRDWVEFSLNRRMKTNPGELWSYTSVNPMICSGILTNATGMSVVEFAKKYLFDPLGVQNYKWTIDPAGNAMTAGSFYILPKDMLKIGLLVKNNGKWKNRQIVSEKWIRQSTECEIVIPEFSFMKSSRSKIGIPQSTYYGFYWYKELLKTNDVAENLLFASGNGGQYIFIVKDLDLTVVFTQSNYGSYKAKQAFEIIAKYIIPAVKAGEL</sequence>
<name>A0ABD4DMC0_ELIMR</name>
<dbReference type="InterPro" id="IPR050789">
    <property type="entry name" value="Diverse_Enzym_Activities"/>
</dbReference>
<dbReference type="Proteomes" id="UP000064412">
    <property type="component" value="Unassembled WGS sequence"/>
</dbReference>
<reference evidence="2 3" key="1">
    <citation type="submission" date="2015-11" db="EMBL/GenBank/DDBJ databases">
        <authorList>
            <person name="Nicholson A.C."/>
            <person name="Humrighouse B.W."/>
            <person name="Graziano J."/>
            <person name="Lasker B."/>
            <person name="Whitney A.M."/>
            <person name="Mcquiston J.R."/>
        </authorList>
    </citation>
    <scope>NUCLEOTIDE SEQUENCE [LARGE SCALE GENOMIC DNA]</scope>
    <source>
        <strain evidence="2 3">G4071</strain>
    </source>
</reference>
<dbReference type="PANTHER" id="PTHR43283">
    <property type="entry name" value="BETA-LACTAMASE-RELATED"/>
    <property type="match status" value="1"/>
</dbReference>
<comment type="caution">
    <text evidence="2">The sequence shown here is derived from an EMBL/GenBank/DDBJ whole genome shotgun (WGS) entry which is preliminary data.</text>
</comment>
<gene>
    <name evidence="2" type="ORF">ATB95_01610</name>
</gene>
<dbReference type="AlphaFoldDB" id="A0ABD4DMC0"/>
<dbReference type="InterPro" id="IPR001466">
    <property type="entry name" value="Beta-lactam-related"/>
</dbReference>
<proteinExistence type="predicted"/>
<evidence type="ECO:0000313" key="2">
    <source>
        <dbReference type="EMBL" id="KUY19660.1"/>
    </source>
</evidence>
<evidence type="ECO:0000259" key="1">
    <source>
        <dbReference type="Pfam" id="PF00144"/>
    </source>
</evidence>
<dbReference type="Gene3D" id="3.40.710.10">
    <property type="entry name" value="DD-peptidase/beta-lactamase superfamily"/>
    <property type="match status" value="1"/>
</dbReference>
<accession>A0ABD4DMC0</accession>
<organism evidence="2 3">
    <name type="scientific">Elizabethkingia miricola</name>
    <name type="common">Chryseobacterium miricola</name>
    <dbReference type="NCBI Taxonomy" id="172045"/>
    <lineage>
        <taxon>Bacteria</taxon>
        <taxon>Pseudomonadati</taxon>
        <taxon>Bacteroidota</taxon>
        <taxon>Flavobacteriia</taxon>
        <taxon>Flavobacteriales</taxon>
        <taxon>Weeksellaceae</taxon>
        <taxon>Elizabethkingia</taxon>
    </lineage>
</organism>
<dbReference type="PANTHER" id="PTHR43283:SF7">
    <property type="entry name" value="BETA-LACTAMASE-RELATED DOMAIN-CONTAINING PROTEIN"/>
    <property type="match status" value="1"/>
</dbReference>
<dbReference type="InterPro" id="IPR012338">
    <property type="entry name" value="Beta-lactam/transpept-like"/>
</dbReference>
<dbReference type="EMBL" id="LNOI01000001">
    <property type="protein sequence ID" value="KUY19660.1"/>
    <property type="molecule type" value="Genomic_DNA"/>
</dbReference>
<feature type="domain" description="Beta-lactamase-related" evidence="1">
    <location>
        <begin position="45"/>
        <end position="332"/>
    </location>
</feature>
<evidence type="ECO:0000313" key="3">
    <source>
        <dbReference type="Proteomes" id="UP000064412"/>
    </source>
</evidence>
<dbReference type="SUPFAM" id="SSF56601">
    <property type="entry name" value="beta-lactamase/transpeptidase-like"/>
    <property type="match status" value="1"/>
</dbReference>
<dbReference type="Pfam" id="PF00144">
    <property type="entry name" value="Beta-lactamase"/>
    <property type="match status" value="1"/>
</dbReference>